<comment type="caution">
    <text evidence="2">The sequence shown here is derived from an EMBL/GenBank/DDBJ whole genome shotgun (WGS) entry which is preliminary data.</text>
</comment>
<protein>
    <submittedName>
        <fullName evidence="2">GNAT family N-acetyltransferase</fullName>
    </submittedName>
</protein>
<dbReference type="PANTHER" id="PTHR43792">
    <property type="entry name" value="GNAT FAMILY, PUTATIVE (AFU_ORTHOLOGUE AFUA_3G00765)-RELATED-RELATED"/>
    <property type="match status" value="1"/>
</dbReference>
<sequence length="173" mass="19822">MMLESQRLQYERVNGDHARELQGILCDPRVYVNVDDGLAPTLDQLWELFLLRETGPSGDWIDETWVDYVVRIKDSQVAIGRVEATVIEQRAEVACILGVDHWGQGYGSESLAWLQGFLQKHHGVKQLWATVTPGNRASKYLLLKNGYVEVLRDPLPPLRSYDRNDWVFCKVIP</sequence>
<dbReference type="PANTHER" id="PTHR43792:SF1">
    <property type="entry name" value="N-ACETYLTRANSFERASE DOMAIN-CONTAINING PROTEIN"/>
    <property type="match status" value="1"/>
</dbReference>
<evidence type="ECO:0000313" key="2">
    <source>
        <dbReference type="EMBL" id="MCM1981747.1"/>
    </source>
</evidence>
<name>A0ABD4T0C9_9CYAN</name>
<dbReference type="Proteomes" id="UP000031561">
    <property type="component" value="Unassembled WGS sequence"/>
</dbReference>
<gene>
    <name evidence="2" type="ORF">QQ91_0002725</name>
</gene>
<evidence type="ECO:0000313" key="3">
    <source>
        <dbReference type="Proteomes" id="UP000031561"/>
    </source>
</evidence>
<dbReference type="PROSITE" id="PS51186">
    <property type="entry name" value="GNAT"/>
    <property type="match status" value="1"/>
</dbReference>
<dbReference type="AlphaFoldDB" id="A0ABD4T0C9"/>
<dbReference type="Gene3D" id="3.40.630.30">
    <property type="match status" value="1"/>
</dbReference>
<feature type="domain" description="N-acetyltransferase" evidence="1">
    <location>
        <begin position="29"/>
        <end position="173"/>
    </location>
</feature>
<evidence type="ECO:0000259" key="1">
    <source>
        <dbReference type="PROSITE" id="PS51186"/>
    </source>
</evidence>
<dbReference type="InterPro" id="IPR051531">
    <property type="entry name" value="N-acetyltransferase"/>
</dbReference>
<dbReference type="InterPro" id="IPR000182">
    <property type="entry name" value="GNAT_dom"/>
</dbReference>
<dbReference type="Pfam" id="PF13302">
    <property type="entry name" value="Acetyltransf_3"/>
    <property type="match status" value="1"/>
</dbReference>
<dbReference type="RefSeq" id="WP_166279695.1">
    <property type="nucleotide sequence ID" value="NZ_JTHE03000019.1"/>
</dbReference>
<proteinExistence type="predicted"/>
<reference evidence="2 3" key="1">
    <citation type="journal article" date="2015" name="Genome Announc.">
        <title>Draft Genome Sequence of Filamentous Marine Cyanobacterium Lyngbya confervoides Strain BDU141951.</title>
        <authorList>
            <person name="Chandrababunaidu M.M."/>
            <person name="Sen D."/>
            <person name="Tripathy S."/>
        </authorList>
    </citation>
    <scope>NUCLEOTIDE SEQUENCE [LARGE SCALE GENOMIC DNA]</scope>
    <source>
        <strain evidence="2 3">BDU141951</strain>
    </source>
</reference>
<dbReference type="EMBL" id="JTHE03000019">
    <property type="protein sequence ID" value="MCM1981747.1"/>
    <property type="molecule type" value="Genomic_DNA"/>
</dbReference>
<organism evidence="2 3">
    <name type="scientific">Lyngbya confervoides BDU141951</name>
    <dbReference type="NCBI Taxonomy" id="1574623"/>
    <lineage>
        <taxon>Bacteria</taxon>
        <taxon>Bacillati</taxon>
        <taxon>Cyanobacteriota</taxon>
        <taxon>Cyanophyceae</taxon>
        <taxon>Oscillatoriophycideae</taxon>
        <taxon>Oscillatoriales</taxon>
        <taxon>Microcoleaceae</taxon>
        <taxon>Lyngbya</taxon>
    </lineage>
</organism>
<keyword evidence="3" id="KW-1185">Reference proteome</keyword>
<dbReference type="InterPro" id="IPR016181">
    <property type="entry name" value="Acyl_CoA_acyltransferase"/>
</dbReference>
<accession>A0ABD4T0C9</accession>
<dbReference type="SUPFAM" id="SSF55729">
    <property type="entry name" value="Acyl-CoA N-acyltransferases (Nat)"/>
    <property type="match status" value="1"/>
</dbReference>